<dbReference type="AlphaFoldDB" id="A0AAW2XN27"/>
<reference evidence="2" key="2">
    <citation type="journal article" date="2024" name="Plant">
        <title>Genomic evolution and insights into agronomic trait innovations of Sesamum species.</title>
        <authorList>
            <person name="Miao H."/>
            <person name="Wang L."/>
            <person name="Qu L."/>
            <person name="Liu H."/>
            <person name="Sun Y."/>
            <person name="Le M."/>
            <person name="Wang Q."/>
            <person name="Wei S."/>
            <person name="Zheng Y."/>
            <person name="Lin W."/>
            <person name="Duan Y."/>
            <person name="Cao H."/>
            <person name="Xiong S."/>
            <person name="Wang X."/>
            <person name="Wei L."/>
            <person name="Li C."/>
            <person name="Ma Q."/>
            <person name="Ju M."/>
            <person name="Zhao R."/>
            <person name="Li G."/>
            <person name="Mu C."/>
            <person name="Tian Q."/>
            <person name="Mei H."/>
            <person name="Zhang T."/>
            <person name="Gao T."/>
            <person name="Zhang H."/>
        </authorList>
    </citation>
    <scope>NUCLEOTIDE SEQUENCE</scope>
    <source>
        <strain evidence="2">KEN1</strain>
    </source>
</reference>
<evidence type="ECO:0000313" key="2">
    <source>
        <dbReference type="EMBL" id="KAL0455452.1"/>
    </source>
</evidence>
<dbReference type="InterPro" id="IPR036875">
    <property type="entry name" value="Znf_CCHC_sf"/>
</dbReference>
<gene>
    <name evidence="2" type="ORF">Slati_0884400</name>
</gene>
<dbReference type="PANTHER" id="PTHR33116:SF84">
    <property type="entry name" value="RNA-DIRECTED DNA POLYMERASE"/>
    <property type="match status" value="1"/>
</dbReference>
<dbReference type="GO" id="GO:0008270">
    <property type="term" value="F:zinc ion binding"/>
    <property type="evidence" value="ECO:0007669"/>
    <property type="project" value="InterPro"/>
</dbReference>
<dbReference type="SUPFAM" id="SSF57756">
    <property type="entry name" value="Retrovirus zinc finger-like domains"/>
    <property type="match status" value="1"/>
</dbReference>
<feature type="domain" description="Reverse transcriptase zinc-binding" evidence="1">
    <location>
        <begin position="24"/>
        <end position="103"/>
    </location>
</feature>
<protein>
    <recommendedName>
        <fullName evidence="1">Reverse transcriptase zinc-binding domain-containing protein</fullName>
    </recommendedName>
</protein>
<dbReference type="PANTHER" id="PTHR33116">
    <property type="entry name" value="REVERSE TRANSCRIPTASE ZINC-BINDING DOMAIN-CONTAINING PROTEIN-RELATED-RELATED"/>
    <property type="match status" value="1"/>
</dbReference>
<dbReference type="GO" id="GO:0003676">
    <property type="term" value="F:nucleic acid binding"/>
    <property type="evidence" value="ECO:0007669"/>
    <property type="project" value="InterPro"/>
</dbReference>
<evidence type="ECO:0000259" key="1">
    <source>
        <dbReference type="Pfam" id="PF13966"/>
    </source>
</evidence>
<sequence length="448" mass="51162">MTITEVLPTISAGEDSVIWKKGHFTTSSAYQFFNHSSEKVHWFSLFQGPFKIPRNQFILWLAILDKLSTGDKLHISPSSCCLCRSDTLETRSHLFFECAFSKQCLHILKKRIKFYWPFTQWNRGLQWGVARFRGKHLISAAFRATLASLVYHIWRERNSHRFNNISSSPQAVSHLVQDQSFPPSYDPFIINYNMNGFGKTIRELINMLVQYEETTHKSAPAVLVGEASTSKAKGERAGHCKRKKGKVKAVAATVSAEGALAAPKGKSKGKVGGSQWSKANDVCMHCQGKVHWKRECPQLLSNPGMFVIEVNMITNAASWLLDTGCGAHICNNLFFQCDYSRACLRVLKAKVRFEVPLIGWQRIIIWAARHWRGRHLWSASSRALSASLVYHLWMERNRRRFGLESSNLERTPTLCLEQIRMILLGAELRLNVSTSVLFRIWQIPWHTP</sequence>
<proteinExistence type="predicted"/>
<accession>A0AAW2XN27</accession>
<comment type="caution">
    <text evidence="2">The sequence shown here is derived from an EMBL/GenBank/DDBJ whole genome shotgun (WGS) entry which is preliminary data.</text>
</comment>
<dbReference type="Pfam" id="PF13966">
    <property type="entry name" value="zf-RVT"/>
    <property type="match status" value="1"/>
</dbReference>
<dbReference type="InterPro" id="IPR026960">
    <property type="entry name" value="RVT-Znf"/>
</dbReference>
<name>A0AAW2XN27_9LAMI</name>
<organism evidence="2">
    <name type="scientific">Sesamum latifolium</name>
    <dbReference type="NCBI Taxonomy" id="2727402"/>
    <lineage>
        <taxon>Eukaryota</taxon>
        <taxon>Viridiplantae</taxon>
        <taxon>Streptophyta</taxon>
        <taxon>Embryophyta</taxon>
        <taxon>Tracheophyta</taxon>
        <taxon>Spermatophyta</taxon>
        <taxon>Magnoliopsida</taxon>
        <taxon>eudicotyledons</taxon>
        <taxon>Gunneridae</taxon>
        <taxon>Pentapetalae</taxon>
        <taxon>asterids</taxon>
        <taxon>lamiids</taxon>
        <taxon>Lamiales</taxon>
        <taxon>Pedaliaceae</taxon>
        <taxon>Sesamum</taxon>
    </lineage>
</organism>
<dbReference type="Gene3D" id="4.10.60.10">
    <property type="entry name" value="Zinc finger, CCHC-type"/>
    <property type="match status" value="1"/>
</dbReference>
<dbReference type="EMBL" id="JACGWN010000003">
    <property type="protein sequence ID" value="KAL0455452.1"/>
    <property type="molecule type" value="Genomic_DNA"/>
</dbReference>
<reference evidence="2" key="1">
    <citation type="submission" date="2020-06" db="EMBL/GenBank/DDBJ databases">
        <authorList>
            <person name="Li T."/>
            <person name="Hu X."/>
            <person name="Zhang T."/>
            <person name="Song X."/>
            <person name="Zhang H."/>
            <person name="Dai N."/>
            <person name="Sheng W."/>
            <person name="Hou X."/>
            <person name="Wei L."/>
        </authorList>
    </citation>
    <scope>NUCLEOTIDE SEQUENCE</scope>
    <source>
        <strain evidence="2">KEN1</strain>
        <tissue evidence="2">Leaf</tissue>
    </source>
</reference>